<evidence type="ECO:0000313" key="1">
    <source>
        <dbReference type="EMBL" id="GAA0404395.1"/>
    </source>
</evidence>
<evidence type="ECO:0000313" key="2">
    <source>
        <dbReference type="Proteomes" id="UP001500340"/>
    </source>
</evidence>
<name>A0ABN0YPN0_9BACL</name>
<gene>
    <name evidence="1" type="ORF">GCM10008933_38480</name>
</gene>
<organism evidence="1 2">
    <name type="scientific">Paenibacillus motobuensis</name>
    <dbReference type="NCBI Taxonomy" id="295324"/>
    <lineage>
        <taxon>Bacteria</taxon>
        <taxon>Bacillati</taxon>
        <taxon>Bacillota</taxon>
        <taxon>Bacilli</taxon>
        <taxon>Bacillales</taxon>
        <taxon>Paenibacillaceae</taxon>
        <taxon>Paenibacillus</taxon>
    </lineage>
</organism>
<dbReference type="Proteomes" id="UP001500340">
    <property type="component" value="Unassembled WGS sequence"/>
</dbReference>
<proteinExistence type="predicted"/>
<keyword evidence="2" id="KW-1185">Reference proteome</keyword>
<sequence length="52" mass="6434">MQDVYEPKWYFAMYPDEEIQRIIKCHFQIEDFHTRDMGEGNPHFQAMLIRNN</sequence>
<comment type="caution">
    <text evidence="1">The sequence shown here is derived from an EMBL/GenBank/DDBJ whole genome shotgun (WGS) entry which is preliminary data.</text>
</comment>
<reference evidence="1 2" key="1">
    <citation type="journal article" date="2019" name="Int. J. Syst. Evol. Microbiol.">
        <title>The Global Catalogue of Microorganisms (GCM) 10K type strain sequencing project: providing services to taxonomists for standard genome sequencing and annotation.</title>
        <authorList>
            <consortium name="The Broad Institute Genomics Platform"/>
            <consortium name="The Broad Institute Genome Sequencing Center for Infectious Disease"/>
            <person name="Wu L."/>
            <person name="Ma J."/>
        </authorList>
    </citation>
    <scope>NUCLEOTIDE SEQUENCE [LARGE SCALE GENOMIC DNA]</scope>
    <source>
        <strain evidence="1 2">JCM 12774</strain>
    </source>
</reference>
<protein>
    <submittedName>
        <fullName evidence="1">Uncharacterized protein</fullName>
    </submittedName>
</protein>
<dbReference type="EMBL" id="BAAACX010000017">
    <property type="protein sequence ID" value="GAA0404395.1"/>
    <property type="molecule type" value="Genomic_DNA"/>
</dbReference>
<accession>A0ABN0YPN0</accession>